<feature type="signal peptide" evidence="1">
    <location>
        <begin position="1"/>
        <end position="23"/>
    </location>
</feature>
<evidence type="ECO:0000256" key="1">
    <source>
        <dbReference type="SAM" id="SignalP"/>
    </source>
</evidence>
<dbReference type="RefSeq" id="WP_186891088.1">
    <property type="nucleotide sequence ID" value="NZ_JACOFU010000004.1"/>
</dbReference>
<comment type="caution">
    <text evidence="2">The sequence shown here is derived from an EMBL/GenBank/DDBJ whole genome shotgun (WGS) entry which is preliminary data.</text>
</comment>
<evidence type="ECO:0000313" key="3">
    <source>
        <dbReference type="Proteomes" id="UP000643610"/>
    </source>
</evidence>
<keyword evidence="3" id="KW-1185">Reference proteome</keyword>
<reference evidence="2 3" key="1">
    <citation type="submission" date="2020-08" db="EMBL/GenBank/DDBJ databases">
        <title>Novel species isolated from subtropical streams in China.</title>
        <authorList>
            <person name="Lu H."/>
        </authorList>
    </citation>
    <scope>NUCLEOTIDE SEQUENCE [LARGE SCALE GENOMIC DNA]</scope>
    <source>
        <strain evidence="2 3">KCTC 52442</strain>
    </source>
</reference>
<dbReference type="EMBL" id="JACOFU010000004">
    <property type="protein sequence ID" value="MBC3832042.1"/>
    <property type="molecule type" value="Genomic_DNA"/>
</dbReference>
<sequence length="150" mass="16634">MRAFHLKFGLLIFSLQLNSLAIAQQVALQELDRQESKSLHAPYEFRIASFSKDEGSYGSGALVLLISNDTKSAIINLNGVRTELRALQAESTADCKTGATRQQVYAKDQLRLQVKLKLKAGEEACWAEGLVSIRMDKHTHRYLVKGVSGL</sequence>
<accession>A0ABR6XT09</accession>
<keyword evidence="1" id="KW-0732">Signal</keyword>
<proteinExistence type="predicted"/>
<organism evidence="2 3">
    <name type="scientific">Undibacterium amnicola</name>
    <dbReference type="NCBI Taxonomy" id="1834038"/>
    <lineage>
        <taxon>Bacteria</taxon>
        <taxon>Pseudomonadati</taxon>
        <taxon>Pseudomonadota</taxon>
        <taxon>Betaproteobacteria</taxon>
        <taxon>Burkholderiales</taxon>
        <taxon>Oxalobacteraceae</taxon>
        <taxon>Undibacterium</taxon>
    </lineage>
</organism>
<dbReference type="Proteomes" id="UP000643610">
    <property type="component" value="Unassembled WGS sequence"/>
</dbReference>
<evidence type="ECO:0008006" key="4">
    <source>
        <dbReference type="Google" id="ProtNLM"/>
    </source>
</evidence>
<protein>
    <recommendedName>
        <fullName evidence="4">DUF4426 domain-containing protein</fullName>
    </recommendedName>
</protein>
<evidence type="ECO:0000313" key="2">
    <source>
        <dbReference type="EMBL" id="MBC3832042.1"/>
    </source>
</evidence>
<feature type="chain" id="PRO_5046696923" description="DUF4426 domain-containing protein" evidence="1">
    <location>
        <begin position="24"/>
        <end position="150"/>
    </location>
</feature>
<name>A0ABR6XT09_9BURK</name>
<gene>
    <name evidence="2" type="ORF">H8K33_11020</name>
</gene>